<dbReference type="EC" id="2.7.7.60" evidence="3"/>
<dbReference type="InterPro" id="IPR001228">
    <property type="entry name" value="IspD"/>
</dbReference>
<dbReference type="Proteomes" id="UP000198393">
    <property type="component" value="Unassembled WGS sequence"/>
</dbReference>
<dbReference type="SUPFAM" id="SSF53448">
    <property type="entry name" value="Nucleotide-diphospho-sugar transferases"/>
    <property type="match status" value="1"/>
</dbReference>
<dbReference type="GO" id="GO:0019288">
    <property type="term" value="P:isopentenyl diphosphate biosynthetic process, methylerythritol 4-phosphate pathway"/>
    <property type="evidence" value="ECO:0007669"/>
    <property type="project" value="UniProtKB-UniRule"/>
</dbReference>
<feature type="site" description="Positions MEP for the nucleophilic attack" evidence="3">
    <location>
        <position position="205"/>
    </location>
</feature>
<accession>A0A239J0S8</accession>
<feature type="site" description="Transition state stabilizer" evidence="3">
    <location>
        <position position="22"/>
    </location>
</feature>
<keyword evidence="1 3" id="KW-0808">Transferase</keyword>
<dbReference type="InterPro" id="IPR034683">
    <property type="entry name" value="IspD/TarI"/>
</dbReference>
<name>A0A239J0S8_EKHLU</name>
<evidence type="ECO:0000313" key="5">
    <source>
        <dbReference type="Proteomes" id="UP000198393"/>
    </source>
</evidence>
<dbReference type="PANTHER" id="PTHR32125:SF4">
    <property type="entry name" value="2-C-METHYL-D-ERYTHRITOL 4-PHOSPHATE CYTIDYLYLTRANSFERASE, CHLOROPLASTIC"/>
    <property type="match status" value="1"/>
</dbReference>
<dbReference type="FunFam" id="3.90.550.10:FF:000003">
    <property type="entry name" value="2-C-methyl-D-erythritol 4-phosphate cytidylyltransferase"/>
    <property type="match status" value="1"/>
</dbReference>
<dbReference type="Pfam" id="PF01128">
    <property type="entry name" value="IspD"/>
    <property type="match status" value="1"/>
</dbReference>
<comment type="pathway">
    <text evidence="3">Isoprenoid biosynthesis; isopentenyl diphosphate biosynthesis via DXP pathway; isopentenyl diphosphate from 1-deoxy-D-xylulose 5-phosphate: step 2/6.</text>
</comment>
<feature type="site" description="Positions MEP for the nucleophilic attack" evidence="3">
    <location>
        <position position="151"/>
    </location>
</feature>
<dbReference type="Gene3D" id="3.90.550.10">
    <property type="entry name" value="Spore Coat Polysaccharide Biosynthesis Protein SpsA, Chain A"/>
    <property type="match status" value="1"/>
</dbReference>
<dbReference type="HAMAP" id="MF_00108">
    <property type="entry name" value="IspD"/>
    <property type="match status" value="1"/>
</dbReference>
<dbReference type="PANTHER" id="PTHR32125">
    <property type="entry name" value="2-C-METHYL-D-ERYTHRITOL 4-PHOSPHATE CYTIDYLYLTRANSFERASE, CHLOROPLASTIC"/>
    <property type="match status" value="1"/>
</dbReference>
<feature type="site" description="Transition state stabilizer" evidence="3">
    <location>
        <position position="15"/>
    </location>
</feature>
<dbReference type="OrthoDB" id="9806837at2"/>
<comment type="function">
    <text evidence="3">Catalyzes the formation of 4-diphosphocytidyl-2-C-methyl-D-erythritol from CTP and 2-C-methyl-D-erythritol 4-phosphate (MEP).</text>
</comment>
<dbReference type="CDD" id="cd02516">
    <property type="entry name" value="CDP-ME_synthetase"/>
    <property type="match status" value="1"/>
</dbReference>
<dbReference type="NCBIfam" id="NF001186">
    <property type="entry name" value="PRK00155.2-3"/>
    <property type="match status" value="1"/>
</dbReference>
<keyword evidence="3" id="KW-0414">Isoprene biosynthesis</keyword>
<keyword evidence="5" id="KW-1185">Reference proteome</keyword>
<sequence length="213" mass="23093">MKKYAIIVAGGTGTRMKSTVPKQFLLVDDVPIIVHTIRKFQSSNKEIEIIVVLPEAHIKRWEAIQFQFFPDQNIQTAIGGITRSASVLSGLTLIQEDGLVAIHDAVRPFVHPDIINASFKAADESGSGVAAVDLKDSIRELEGAKSIARDRSNYVLVQTPQTFRVSAIKAAYKKAGAGLFTDDASVYEAAGNHVSLVAGSYDNIKITTPEDLK</sequence>
<comment type="similarity">
    <text evidence="3">Belongs to the IspD/TarI cytidylyltransferase family. IspD subfamily.</text>
</comment>
<evidence type="ECO:0000256" key="3">
    <source>
        <dbReference type="HAMAP-Rule" id="MF_00108"/>
    </source>
</evidence>
<protein>
    <recommendedName>
        <fullName evidence="3">2-C-methyl-D-erythritol 4-phosphate cytidylyltransferase</fullName>
        <ecNumber evidence="3">2.7.7.60</ecNumber>
    </recommendedName>
    <alternativeName>
        <fullName evidence="3">4-diphosphocytidyl-2C-methyl-D-erythritol synthase</fullName>
    </alternativeName>
    <alternativeName>
        <fullName evidence="3">MEP cytidylyltransferase</fullName>
        <shortName evidence="3">MCT</shortName>
    </alternativeName>
</protein>
<gene>
    <name evidence="3" type="primary">ispD</name>
    <name evidence="4" type="ORF">SAMN05421640_1922</name>
</gene>
<organism evidence="4 5">
    <name type="scientific">Ekhidna lutea</name>
    <dbReference type="NCBI Taxonomy" id="447679"/>
    <lineage>
        <taxon>Bacteria</taxon>
        <taxon>Pseudomonadati</taxon>
        <taxon>Bacteroidota</taxon>
        <taxon>Cytophagia</taxon>
        <taxon>Cytophagales</taxon>
        <taxon>Reichenbachiellaceae</taxon>
        <taxon>Ekhidna</taxon>
    </lineage>
</organism>
<dbReference type="GO" id="GO:0050518">
    <property type="term" value="F:2-C-methyl-D-erythritol 4-phosphate cytidylyltransferase activity"/>
    <property type="evidence" value="ECO:0007669"/>
    <property type="project" value="UniProtKB-UniRule"/>
</dbReference>
<dbReference type="EMBL" id="FZPD01000003">
    <property type="protein sequence ID" value="SNS99242.1"/>
    <property type="molecule type" value="Genomic_DNA"/>
</dbReference>
<dbReference type="UniPathway" id="UPA00056">
    <property type="reaction ID" value="UER00093"/>
</dbReference>
<dbReference type="NCBIfam" id="TIGR00453">
    <property type="entry name" value="ispD"/>
    <property type="match status" value="1"/>
</dbReference>
<proteinExistence type="inferred from homology"/>
<reference evidence="4 5" key="1">
    <citation type="submission" date="2017-06" db="EMBL/GenBank/DDBJ databases">
        <authorList>
            <person name="Kim H.J."/>
            <person name="Triplett B.A."/>
        </authorList>
    </citation>
    <scope>NUCLEOTIDE SEQUENCE [LARGE SCALE GENOMIC DNA]</scope>
    <source>
        <strain evidence="4 5">DSM 19307</strain>
    </source>
</reference>
<evidence type="ECO:0000313" key="4">
    <source>
        <dbReference type="EMBL" id="SNS99242.1"/>
    </source>
</evidence>
<evidence type="ECO:0000256" key="1">
    <source>
        <dbReference type="ARBA" id="ARBA00022679"/>
    </source>
</evidence>
<dbReference type="InterPro" id="IPR029044">
    <property type="entry name" value="Nucleotide-diphossugar_trans"/>
</dbReference>
<keyword evidence="2 3" id="KW-0548">Nucleotidyltransferase</keyword>
<dbReference type="InterPro" id="IPR050088">
    <property type="entry name" value="IspD/TarI_cytidylyltransf_bact"/>
</dbReference>
<comment type="catalytic activity">
    <reaction evidence="3">
        <text>2-C-methyl-D-erythritol 4-phosphate + CTP + H(+) = 4-CDP-2-C-methyl-D-erythritol + diphosphate</text>
        <dbReference type="Rhea" id="RHEA:13429"/>
        <dbReference type="ChEBI" id="CHEBI:15378"/>
        <dbReference type="ChEBI" id="CHEBI:33019"/>
        <dbReference type="ChEBI" id="CHEBI:37563"/>
        <dbReference type="ChEBI" id="CHEBI:57823"/>
        <dbReference type="ChEBI" id="CHEBI:58262"/>
        <dbReference type="EC" id="2.7.7.60"/>
    </reaction>
</comment>
<dbReference type="RefSeq" id="WP_089356644.1">
    <property type="nucleotide sequence ID" value="NZ_FZPD01000003.1"/>
</dbReference>
<dbReference type="AlphaFoldDB" id="A0A239J0S8"/>
<evidence type="ECO:0000256" key="2">
    <source>
        <dbReference type="ARBA" id="ARBA00022695"/>
    </source>
</evidence>